<gene>
    <name evidence="2" type="ORF">C4B63_227g8</name>
</gene>
<accession>A0A2V2UMV6</accession>
<dbReference type="AlphaFoldDB" id="A0A2V2UMV6"/>
<comment type="caution">
    <text evidence="2">The sequence shown here is derived from an EMBL/GenBank/DDBJ whole genome shotgun (WGS) entry which is preliminary data.</text>
</comment>
<dbReference type="VEuPathDB" id="TriTrypDB:TCSYLVIO_006135"/>
<dbReference type="CDD" id="cd00590">
    <property type="entry name" value="RRM_SF"/>
    <property type="match status" value="1"/>
</dbReference>
<sequence>MATREDARVVHVFVEDPSVVLIEDVHDWLRIIDDVEEAKVQYDTARRCRFYWLRFKHGFAAQLAVNYLDGEKLKNNVVRIFSSVYTKRTPVKTDAEDNTYPEGEKEEQQEVENPNLPFNHRMPSDLRMDTPLVDSIPTLLSAAAEGSEQHDLVQQLCQLQKSYCQVQEMIQAAELNIQKADEEVKQLLWGNNKSSGSVVNGINDKAEDDRSPELRRSRRLANTVQIPMTLLDPASLIVKFTRHIGPVTDYSFSVSPDGHFFRTVVEFFHEDDVIYALQILNGGGSGKAATHSTKRTRLECDAEEALSPLSVYNWGEDATGDLLRPPDLSLFYNPAHIQAMNVLQSCLN</sequence>
<reference evidence="2 3" key="1">
    <citation type="journal article" date="2018" name="Microb. Genom.">
        <title>Expanding an expanded genome: long-read sequencing of Trypanosoma cruzi.</title>
        <authorList>
            <person name="Berna L."/>
            <person name="Rodriguez M."/>
            <person name="Chiribao M.L."/>
            <person name="Parodi-Talice A."/>
            <person name="Pita S."/>
            <person name="Rijo G."/>
            <person name="Alvarez-Valin F."/>
            <person name="Robello C."/>
        </authorList>
    </citation>
    <scope>NUCLEOTIDE SEQUENCE [LARGE SCALE GENOMIC DNA]</scope>
    <source>
        <strain evidence="2 3">Dm28c</strain>
    </source>
</reference>
<dbReference type="VEuPathDB" id="TriTrypDB:C4B63_227g8"/>
<dbReference type="VEuPathDB" id="TriTrypDB:TcCL_ESM03430"/>
<dbReference type="VEuPathDB" id="TriTrypDB:ECC02_001196"/>
<dbReference type="EMBL" id="PRFA01000227">
    <property type="protein sequence ID" value="PWU84442.1"/>
    <property type="molecule type" value="Genomic_DNA"/>
</dbReference>
<name>A0A2V2UMV6_TRYCR</name>
<dbReference type="VEuPathDB" id="TriTrypDB:TcCLB.507993.320"/>
<evidence type="ECO:0000313" key="2">
    <source>
        <dbReference type="EMBL" id="PWU84442.1"/>
    </source>
</evidence>
<dbReference type="VEuPathDB" id="TriTrypDB:TCDM_09461"/>
<dbReference type="VEuPathDB" id="TriTrypDB:Tc_MARK_4844"/>
<dbReference type="VEuPathDB" id="TriTrypDB:C3747_2g151"/>
<dbReference type="VEuPathDB" id="TriTrypDB:TcCLB.511281.30"/>
<proteinExistence type="predicted"/>
<evidence type="ECO:0000313" key="3">
    <source>
        <dbReference type="Proteomes" id="UP000246121"/>
    </source>
</evidence>
<dbReference type="VEuPathDB" id="TriTrypDB:TcG_07466"/>
<feature type="region of interest" description="Disordered" evidence="1">
    <location>
        <begin position="92"/>
        <end position="121"/>
    </location>
</feature>
<dbReference type="Proteomes" id="UP000246121">
    <property type="component" value="Unassembled WGS sequence"/>
</dbReference>
<evidence type="ECO:0000256" key="1">
    <source>
        <dbReference type="SAM" id="MobiDB-lite"/>
    </source>
</evidence>
<dbReference type="VEuPathDB" id="TriTrypDB:TcBrA4_0084870"/>
<dbReference type="VEuPathDB" id="TriTrypDB:BCY84_18678"/>
<organism evidence="2 3">
    <name type="scientific">Trypanosoma cruzi</name>
    <dbReference type="NCBI Taxonomy" id="5693"/>
    <lineage>
        <taxon>Eukaryota</taxon>
        <taxon>Discoba</taxon>
        <taxon>Euglenozoa</taxon>
        <taxon>Kinetoplastea</taxon>
        <taxon>Metakinetoplastina</taxon>
        <taxon>Trypanosomatida</taxon>
        <taxon>Trypanosomatidae</taxon>
        <taxon>Trypanosoma</taxon>
        <taxon>Schizotrypanum</taxon>
    </lineage>
</organism>
<protein>
    <submittedName>
        <fullName evidence="2">Putative RNA-binding protein 27</fullName>
    </submittedName>
</protein>